<dbReference type="Proteomes" id="UP000320300">
    <property type="component" value="Unassembled WGS sequence"/>
</dbReference>
<dbReference type="EMBL" id="FXTN01000013">
    <property type="protein sequence ID" value="SMO96325.1"/>
    <property type="molecule type" value="Genomic_DNA"/>
</dbReference>
<reference evidence="1 2" key="1">
    <citation type="submission" date="2017-05" db="EMBL/GenBank/DDBJ databases">
        <authorList>
            <person name="Varghese N."/>
            <person name="Submissions S."/>
        </authorList>
    </citation>
    <scope>NUCLEOTIDE SEQUENCE [LARGE SCALE GENOMIC DNA]</scope>
    <source>
        <strain evidence="1 2">DSM 19036</strain>
    </source>
</reference>
<sequence>MESTNKVAELIRGEILTLQSTVAVKQSELETVYKEAIQQANKIKKESQRDVDNDLRTIENLTAALAALGIKLEKAKPVGKQHPLLVVPVEYHSALTVNEKIAFILDESGKELSKEEIAEVMAIYDDTDAVKIAKQIGGVLSSLKSKGLLNATKDGRKDLFTLVK</sequence>
<organism evidence="1 2">
    <name type="scientific">Pedobacter westerhofensis</name>
    <dbReference type="NCBI Taxonomy" id="425512"/>
    <lineage>
        <taxon>Bacteria</taxon>
        <taxon>Pseudomonadati</taxon>
        <taxon>Bacteroidota</taxon>
        <taxon>Sphingobacteriia</taxon>
        <taxon>Sphingobacteriales</taxon>
        <taxon>Sphingobacteriaceae</taxon>
        <taxon>Pedobacter</taxon>
    </lineage>
</organism>
<dbReference type="OrthoDB" id="9831934at2"/>
<protein>
    <submittedName>
        <fullName evidence="1">Uncharacterized protein</fullName>
    </submittedName>
</protein>
<evidence type="ECO:0000313" key="2">
    <source>
        <dbReference type="Proteomes" id="UP000320300"/>
    </source>
</evidence>
<accession>A0A521FJJ1</accession>
<evidence type="ECO:0000313" key="1">
    <source>
        <dbReference type="EMBL" id="SMO96325.1"/>
    </source>
</evidence>
<name>A0A521FJJ1_9SPHI</name>
<gene>
    <name evidence="1" type="ORF">SAMN06265348_11339</name>
</gene>
<keyword evidence="2" id="KW-1185">Reference proteome</keyword>
<dbReference type="AlphaFoldDB" id="A0A521FJJ1"/>
<proteinExistence type="predicted"/>
<dbReference type="RefSeq" id="WP_142530475.1">
    <property type="nucleotide sequence ID" value="NZ_CBCSJO010000012.1"/>
</dbReference>